<proteinExistence type="predicted"/>
<evidence type="ECO:0000256" key="1">
    <source>
        <dbReference type="SAM" id="MobiDB-lite"/>
    </source>
</evidence>
<dbReference type="InterPro" id="IPR010775">
    <property type="entry name" value="DUF1365"/>
</dbReference>
<feature type="region of interest" description="Disordered" evidence="1">
    <location>
        <begin position="272"/>
        <end position="315"/>
    </location>
</feature>
<evidence type="ECO:0000313" key="3">
    <source>
        <dbReference type="Proteomes" id="UP000298325"/>
    </source>
</evidence>
<dbReference type="OrthoDB" id="9778801at2"/>
<dbReference type="Pfam" id="PF07103">
    <property type="entry name" value="DUF1365"/>
    <property type="match status" value="1"/>
</dbReference>
<feature type="compositionally biased region" description="Basic and acidic residues" evidence="1">
    <location>
        <begin position="272"/>
        <end position="285"/>
    </location>
</feature>
<comment type="caution">
    <text evidence="2">The sequence shown here is derived from an EMBL/GenBank/DDBJ whole genome shotgun (WGS) entry which is preliminary data.</text>
</comment>
<feature type="compositionally biased region" description="Polar residues" evidence="1">
    <location>
        <begin position="301"/>
        <end position="315"/>
    </location>
</feature>
<dbReference type="PANTHER" id="PTHR33973:SF4">
    <property type="entry name" value="OS07G0153300 PROTEIN"/>
    <property type="match status" value="1"/>
</dbReference>
<dbReference type="EMBL" id="SRPF01000001">
    <property type="protein sequence ID" value="TGN41638.1"/>
    <property type="molecule type" value="Genomic_DNA"/>
</dbReference>
<dbReference type="Proteomes" id="UP000298325">
    <property type="component" value="Unassembled WGS sequence"/>
</dbReference>
<keyword evidence="3" id="KW-1185">Reference proteome</keyword>
<dbReference type="RefSeq" id="WP_135802024.1">
    <property type="nucleotide sequence ID" value="NZ_SRPF01000001.1"/>
</dbReference>
<reference evidence="2 3" key="1">
    <citation type="submission" date="2019-04" db="EMBL/GenBank/DDBJ databases">
        <authorList>
            <person name="Park S."/>
            <person name="Yoon J.-H."/>
        </authorList>
    </citation>
    <scope>NUCLEOTIDE SEQUENCE [LARGE SCALE GENOMIC DNA]</scope>
    <source>
        <strain evidence="2 3">HJM-18</strain>
    </source>
</reference>
<protein>
    <submittedName>
        <fullName evidence="2">DUF1365 domain-containing protein</fullName>
    </submittedName>
</protein>
<gene>
    <name evidence="2" type="ORF">E5Q11_03670</name>
</gene>
<evidence type="ECO:0000313" key="2">
    <source>
        <dbReference type="EMBL" id="TGN41638.1"/>
    </source>
</evidence>
<dbReference type="AlphaFoldDB" id="A0A4Z1C359"/>
<sequence length="315" mass="36449">MTAAWNRHIVVSGLQSQWLEGSIRHRRKAPINHEFSYHTGMLALDLREWDSITGISPLFSLERFNWLSLHREDYLEPANGTLLEAVSNQVEKATGWSPDGAVQLITHPRYFGYVFNPVSFYFCYDLGDIPDQGAVPRVILAQITNTPWKETHTYCLETRRQPDDSKDTGWRSERFEFSKRFHVSPFNPMNQHYRWTFSFRGPELRVHMNVLQDDEKQFDATLVVHRTPLDRKTLHKSLRQFPLEAFKVTAGIYWHALKLKVKGAQFFTHPDKLPEDSPDFRRGTEDSGQTVSPLDADAKPTETTGTTGKVSSWRI</sequence>
<accession>A0A4Z1C359</accession>
<organism evidence="2 3">
    <name type="scientific">Marinobacter confluentis</name>
    <dbReference type="NCBI Taxonomy" id="1697557"/>
    <lineage>
        <taxon>Bacteria</taxon>
        <taxon>Pseudomonadati</taxon>
        <taxon>Pseudomonadota</taxon>
        <taxon>Gammaproteobacteria</taxon>
        <taxon>Pseudomonadales</taxon>
        <taxon>Marinobacteraceae</taxon>
        <taxon>Marinobacter</taxon>
    </lineage>
</organism>
<name>A0A4Z1C359_9GAMM</name>
<dbReference type="PANTHER" id="PTHR33973">
    <property type="entry name" value="OS07G0153300 PROTEIN"/>
    <property type="match status" value="1"/>
</dbReference>